<evidence type="ECO:0000313" key="4">
    <source>
        <dbReference type="Proteomes" id="UP001151234"/>
    </source>
</evidence>
<keyword evidence="1" id="KW-0732">Signal</keyword>
<dbReference type="Pfam" id="PF13202">
    <property type="entry name" value="EF-hand_5"/>
    <property type="match status" value="1"/>
</dbReference>
<comment type="caution">
    <text evidence="3">The sequence shown here is derived from an EMBL/GenBank/DDBJ whole genome shotgun (WGS) entry which is preliminary data.</text>
</comment>
<evidence type="ECO:0000259" key="2">
    <source>
        <dbReference type="PROSITE" id="PS50222"/>
    </source>
</evidence>
<proteinExistence type="predicted"/>
<evidence type="ECO:0000256" key="1">
    <source>
        <dbReference type="SAM" id="SignalP"/>
    </source>
</evidence>
<dbReference type="PROSITE" id="PS50222">
    <property type="entry name" value="EF_HAND_2"/>
    <property type="match status" value="1"/>
</dbReference>
<feature type="signal peptide" evidence="1">
    <location>
        <begin position="1"/>
        <end position="20"/>
    </location>
</feature>
<feature type="domain" description="EF-hand" evidence="2">
    <location>
        <begin position="93"/>
        <end position="128"/>
    </location>
</feature>
<reference evidence="3" key="1">
    <citation type="submission" date="2022-11" db="EMBL/GenBank/DDBJ databases">
        <title>Draft genome sequence of Hoeflea poritis E7-10 and Hoeflea prorocentri PM5-8, separated from scleractinian coral Porites lutea and marine dinoflagellate.</title>
        <authorList>
            <person name="Zhang G."/>
            <person name="Wei Q."/>
            <person name="Cai L."/>
        </authorList>
    </citation>
    <scope>NUCLEOTIDE SEQUENCE</scope>
    <source>
        <strain evidence="3">PM5-8</strain>
    </source>
</reference>
<gene>
    <name evidence="3" type="ORF">OQ273_21460</name>
</gene>
<name>A0A9X3ZJD6_9HYPH</name>
<dbReference type="AlphaFoldDB" id="A0A9X3ZJD6"/>
<keyword evidence="4" id="KW-1185">Reference proteome</keyword>
<dbReference type="Gene3D" id="1.10.238.10">
    <property type="entry name" value="EF-hand"/>
    <property type="match status" value="1"/>
</dbReference>
<feature type="chain" id="PRO_5040759283" description="EF-hand domain-containing protein" evidence="1">
    <location>
        <begin position="21"/>
        <end position="159"/>
    </location>
</feature>
<sequence>MKQMLACTALVATLIAPAAAEEQPEGRLLAELTFESADRHGKGYLHQGDMEAIRADIFESIDANDNGGMELAEFLGWGFGFQNIAEDENRKLAYDTALKVVFSFWDRNGDGKITQSEHRRSLLADFDRADVNGNAILEKSEFLGGFSVLVAIRAALKPE</sequence>
<evidence type="ECO:0000313" key="3">
    <source>
        <dbReference type="EMBL" id="MDA5401154.1"/>
    </source>
</evidence>
<dbReference type="Proteomes" id="UP001151234">
    <property type="component" value="Unassembled WGS sequence"/>
</dbReference>
<protein>
    <recommendedName>
        <fullName evidence="2">EF-hand domain-containing protein</fullName>
    </recommendedName>
</protein>
<dbReference type="EMBL" id="JAPJZI010000001">
    <property type="protein sequence ID" value="MDA5401154.1"/>
    <property type="molecule type" value="Genomic_DNA"/>
</dbReference>
<dbReference type="RefSeq" id="WP_267992961.1">
    <property type="nucleotide sequence ID" value="NZ_JAPJZI010000001.1"/>
</dbReference>
<organism evidence="3 4">
    <name type="scientific">Hoeflea prorocentri</name>
    <dbReference type="NCBI Taxonomy" id="1922333"/>
    <lineage>
        <taxon>Bacteria</taxon>
        <taxon>Pseudomonadati</taxon>
        <taxon>Pseudomonadota</taxon>
        <taxon>Alphaproteobacteria</taxon>
        <taxon>Hyphomicrobiales</taxon>
        <taxon>Rhizobiaceae</taxon>
        <taxon>Hoeflea</taxon>
    </lineage>
</organism>
<accession>A0A9X3ZJD6</accession>
<dbReference type="InterPro" id="IPR002048">
    <property type="entry name" value="EF_hand_dom"/>
</dbReference>
<dbReference type="SUPFAM" id="SSF47473">
    <property type="entry name" value="EF-hand"/>
    <property type="match status" value="1"/>
</dbReference>
<dbReference type="InterPro" id="IPR011992">
    <property type="entry name" value="EF-hand-dom_pair"/>
</dbReference>
<dbReference type="GO" id="GO:0005509">
    <property type="term" value="F:calcium ion binding"/>
    <property type="evidence" value="ECO:0007669"/>
    <property type="project" value="InterPro"/>
</dbReference>